<keyword evidence="1" id="KW-1133">Transmembrane helix</keyword>
<sequence>MLAVVLVSVLGLAATWPTGHGARSVTRCFALLAALIAVGAMLAAMVELKNLVTMAPSIGVPIAGYGLVVIASFIGSGRVRRA</sequence>
<feature type="transmembrane region" description="Helical" evidence="1">
    <location>
        <begin position="31"/>
        <end position="48"/>
    </location>
</feature>
<proteinExistence type="predicted"/>
<feature type="transmembrane region" description="Helical" evidence="1">
    <location>
        <begin position="60"/>
        <end position="79"/>
    </location>
</feature>
<protein>
    <submittedName>
        <fullName evidence="2">Uncharacterized protein</fullName>
    </submittedName>
</protein>
<evidence type="ECO:0000313" key="2">
    <source>
        <dbReference type="EMBL" id="MFC7614374.1"/>
    </source>
</evidence>
<accession>A0ABW2TLX8</accession>
<keyword evidence="1" id="KW-0812">Transmembrane</keyword>
<evidence type="ECO:0000256" key="1">
    <source>
        <dbReference type="SAM" id="Phobius"/>
    </source>
</evidence>
<keyword evidence="3" id="KW-1185">Reference proteome</keyword>
<evidence type="ECO:0000313" key="3">
    <source>
        <dbReference type="Proteomes" id="UP001596512"/>
    </source>
</evidence>
<gene>
    <name evidence="2" type="ORF">ACFQV2_13450</name>
</gene>
<comment type="caution">
    <text evidence="2">The sequence shown here is derived from an EMBL/GenBank/DDBJ whole genome shotgun (WGS) entry which is preliminary data.</text>
</comment>
<dbReference type="EMBL" id="JBHTEY010000004">
    <property type="protein sequence ID" value="MFC7614374.1"/>
    <property type="molecule type" value="Genomic_DNA"/>
</dbReference>
<reference evidence="3" key="1">
    <citation type="journal article" date="2019" name="Int. J. Syst. Evol. Microbiol.">
        <title>The Global Catalogue of Microorganisms (GCM) 10K type strain sequencing project: providing services to taxonomists for standard genome sequencing and annotation.</title>
        <authorList>
            <consortium name="The Broad Institute Genomics Platform"/>
            <consortium name="The Broad Institute Genome Sequencing Center for Infectious Disease"/>
            <person name="Wu L."/>
            <person name="Ma J."/>
        </authorList>
    </citation>
    <scope>NUCLEOTIDE SEQUENCE [LARGE SCALE GENOMIC DNA]</scope>
    <source>
        <strain evidence="3">JCM 17695</strain>
    </source>
</reference>
<organism evidence="2 3">
    <name type="scientific">Actinokineospora soli</name>
    <dbReference type="NCBI Taxonomy" id="1048753"/>
    <lineage>
        <taxon>Bacteria</taxon>
        <taxon>Bacillati</taxon>
        <taxon>Actinomycetota</taxon>
        <taxon>Actinomycetes</taxon>
        <taxon>Pseudonocardiales</taxon>
        <taxon>Pseudonocardiaceae</taxon>
        <taxon>Actinokineospora</taxon>
    </lineage>
</organism>
<keyword evidence="1" id="KW-0472">Membrane</keyword>
<dbReference type="Proteomes" id="UP001596512">
    <property type="component" value="Unassembled WGS sequence"/>
</dbReference>
<name>A0ABW2TLX8_9PSEU</name>